<keyword evidence="9 10" id="KW-0119">Carbohydrate metabolism</keyword>
<comment type="pathway">
    <text evidence="3 10">Carbohydrate metabolism; galactose metabolism.</text>
</comment>
<evidence type="ECO:0000256" key="2">
    <source>
        <dbReference type="ARBA" id="ARBA00001911"/>
    </source>
</evidence>
<dbReference type="PANTHER" id="PTHR43725">
    <property type="entry name" value="UDP-GLUCOSE 4-EPIMERASE"/>
    <property type="match status" value="1"/>
</dbReference>
<comment type="subunit">
    <text evidence="10">Homodimer.</text>
</comment>
<dbReference type="NCBIfam" id="TIGR01179">
    <property type="entry name" value="galE"/>
    <property type="match status" value="1"/>
</dbReference>
<dbReference type="EMBL" id="JAPWGY010000001">
    <property type="protein sequence ID" value="MCZ4279518.1"/>
    <property type="molecule type" value="Genomic_DNA"/>
</dbReference>
<protein>
    <recommendedName>
        <fullName evidence="6 10">UDP-glucose 4-epimerase</fullName>
        <ecNumber evidence="5 10">5.1.3.2</ecNumber>
    </recommendedName>
</protein>
<keyword evidence="13" id="KW-1185">Reference proteome</keyword>
<evidence type="ECO:0000256" key="7">
    <source>
        <dbReference type="ARBA" id="ARBA00023027"/>
    </source>
</evidence>
<feature type="domain" description="NAD-dependent epimerase/dehydratase" evidence="11">
    <location>
        <begin position="7"/>
        <end position="253"/>
    </location>
</feature>
<organism evidence="12 13">
    <name type="scientific">Kiloniella laminariae</name>
    <dbReference type="NCBI Taxonomy" id="454162"/>
    <lineage>
        <taxon>Bacteria</taxon>
        <taxon>Pseudomonadati</taxon>
        <taxon>Pseudomonadota</taxon>
        <taxon>Alphaproteobacteria</taxon>
        <taxon>Rhodospirillales</taxon>
        <taxon>Kiloniellaceae</taxon>
        <taxon>Kiloniella</taxon>
    </lineage>
</organism>
<comment type="caution">
    <text evidence="12">The sequence shown here is derived from an EMBL/GenBank/DDBJ whole genome shotgun (WGS) entry which is preliminary data.</text>
</comment>
<evidence type="ECO:0000259" key="11">
    <source>
        <dbReference type="Pfam" id="PF01370"/>
    </source>
</evidence>
<comment type="catalytic activity">
    <reaction evidence="1 10">
        <text>UDP-alpha-D-glucose = UDP-alpha-D-galactose</text>
        <dbReference type="Rhea" id="RHEA:22168"/>
        <dbReference type="ChEBI" id="CHEBI:58885"/>
        <dbReference type="ChEBI" id="CHEBI:66914"/>
        <dbReference type="EC" id="5.1.3.2"/>
    </reaction>
</comment>
<sequence length="330" mass="36005">MPDLLPVLVTGGAGYVGSHVCKLLHQNGFLPITYDDLSTGHKKAVRWGPFIKGDIADGAKLDEVFEEYQPLAVLHFAAKAYIGESMLMPAEYYRINVAGTLSLLEAMRRARIMKMVFSSSCATYGIPARQPITEEEIQAPINPYGQTKLTVEKMLQDYAVAYQFSSAILRYFNAAGADPDGEIGEDHDPEPHLIPNVLKALSGGEPLVIHGADYPTTDGTCVRDYIHVNDLATAHVAALRSLLEGEPSFACNLGTGRGISVLEIMTAVEKITGKSVPHSFGPRRPGDPAELVALTAKAHDLLGWKPLHSDLETIIQTAWQWHQYQLANQS</sequence>
<comment type="cofactor">
    <cofactor evidence="2 10">
        <name>NAD(+)</name>
        <dbReference type="ChEBI" id="CHEBI:57540"/>
    </cofactor>
</comment>
<evidence type="ECO:0000256" key="4">
    <source>
        <dbReference type="ARBA" id="ARBA00007637"/>
    </source>
</evidence>
<accession>A0ABT4LEJ7</accession>
<dbReference type="InterPro" id="IPR036291">
    <property type="entry name" value="NAD(P)-bd_dom_sf"/>
</dbReference>
<dbReference type="SUPFAM" id="SSF51735">
    <property type="entry name" value="NAD(P)-binding Rossmann-fold domains"/>
    <property type="match status" value="1"/>
</dbReference>
<comment type="similarity">
    <text evidence="4 10">Belongs to the NAD(P)-dependent epimerase/dehydratase family.</text>
</comment>
<evidence type="ECO:0000256" key="10">
    <source>
        <dbReference type="RuleBase" id="RU366046"/>
    </source>
</evidence>
<dbReference type="CDD" id="cd05247">
    <property type="entry name" value="UDP_G4E_1_SDR_e"/>
    <property type="match status" value="1"/>
</dbReference>
<proteinExistence type="inferred from homology"/>
<evidence type="ECO:0000256" key="8">
    <source>
        <dbReference type="ARBA" id="ARBA00023235"/>
    </source>
</evidence>
<dbReference type="Gene3D" id="3.90.25.10">
    <property type="entry name" value="UDP-galactose 4-epimerase, domain 1"/>
    <property type="match status" value="1"/>
</dbReference>
<dbReference type="PANTHER" id="PTHR43725:SF53">
    <property type="entry name" value="UDP-ARABINOSE 4-EPIMERASE 1"/>
    <property type="match status" value="1"/>
</dbReference>
<keyword evidence="8 10" id="KW-0413">Isomerase</keyword>
<keyword evidence="7 10" id="KW-0520">NAD</keyword>
<dbReference type="EC" id="5.1.3.2" evidence="5 10"/>
<evidence type="ECO:0000256" key="6">
    <source>
        <dbReference type="ARBA" id="ARBA00018569"/>
    </source>
</evidence>
<gene>
    <name evidence="12" type="primary">galE</name>
    <name evidence="12" type="ORF">O4H49_01935</name>
</gene>
<evidence type="ECO:0000256" key="9">
    <source>
        <dbReference type="ARBA" id="ARBA00023277"/>
    </source>
</evidence>
<evidence type="ECO:0000313" key="12">
    <source>
        <dbReference type="EMBL" id="MCZ4279518.1"/>
    </source>
</evidence>
<evidence type="ECO:0000256" key="3">
    <source>
        <dbReference type="ARBA" id="ARBA00004947"/>
    </source>
</evidence>
<evidence type="ECO:0000313" key="13">
    <source>
        <dbReference type="Proteomes" id="UP001069802"/>
    </source>
</evidence>
<dbReference type="Gene3D" id="3.40.50.720">
    <property type="entry name" value="NAD(P)-binding Rossmann-like Domain"/>
    <property type="match status" value="1"/>
</dbReference>
<dbReference type="InterPro" id="IPR005886">
    <property type="entry name" value="UDP_G4E"/>
</dbReference>
<dbReference type="Pfam" id="PF01370">
    <property type="entry name" value="Epimerase"/>
    <property type="match status" value="1"/>
</dbReference>
<dbReference type="GO" id="GO:0003978">
    <property type="term" value="F:UDP-glucose 4-epimerase activity"/>
    <property type="evidence" value="ECO:0007669"/>
    <property type="project" value="UniProtKB-EC"/>
</dbReference>
<reference evidence="12" key="1">
    <citation type="submission" date="2022-12" db="EMBL/GenBank/DDBJ databases">
        <title>Bacterial isolates from different developmental stages of Nematostella vectensis.</title>
        <authorList>
            <person name="Fraune S."/>
        </authorList>
    </citation>
    <scope>NUCLEOTIDE SEQUENCE</scope>
    <source>
        <strain evidence="12">G21630-S1</strain>
    </source>
</reference>
<evidence type="ECO:0000256" key="1">
    <source>
        <dbReference type="ARBA" id="ARBA00000083"/>
    </source>
</evidence>
<name>A0ABT4LEJ7_9PROT</name>
<evidence type="ECO:0000256" key="5">
    <source>
        <dbReference type="ARBA" id="ARBA00013189"/>
    </source>
</evidence>
<dbReference type="RefSeq" id="WP_269421719.1">
    <property type="nucleotide sequence ID" value="NZ_JAPWGY010000001.1"/>
</dbReference>
<dbReference type="Proteomes" id="UP001069802">
    <property type="component" value="Unassembled WGS sequence"/>
</dbReference>
<dbReference type="InterPro" id="IPR001509">
    <property type="entry name" value="Epimerase_deHydtase"/>
</dbReference>